<evidence type="ECO:0000256" key="2">
    <source>
        <dbReference type="ARBA" id="ARBA00010621"/>
    </source>
</evidence>
<keyword evidence="5" id="KW-1003">Cell membrane</keyword>
<dbReference type="EC" id="3.6.1.27" evidence="3"/>
<evidence type="ECO:0000256" key="9">
    <source>
        <dbReference type="ARBA" id="ARBA00023136"/>
    </source>
</evidence>
<protein>
    <recommendedName>
        <fullName evidence="4">Undecaprenyl-diphosphatase</fullName>
        <ecNumber evidence="3">3.6.1.27</ecNumber>
    </recommendedName>
    <alternativeName>
        <fullName evidence="10">Undecaprenyl pyrophosphate phosphatase</fullName>
    </alternativeName>
</protein>
<organism evidence="13">
    <name type="scientific">marine metagenome</name>
    <dbReference type="NCBI Taxonomy" id="408172"/>
    <lineage>
        <taxon>unclassified sequences</taxon>
        <taxon>metagenomes</taxon>
        <taxon>ecological metagenomes</taxon>
    </lineage>
</organism>
<comment type="catalytic activity">
    <reaction evidence="11">
        <text>di-trans,octa-cis-undecaprenyl diphosphate + H2O = di-trans,octa-cis-undecaprenyl phosphate + phosphate + H(+)</text>
        <dbReference type="Rhea" id="RHEA:28094"/>
        <dbReference type="ChEBI" id="CHEBI:15377"/>
        <dbReference type="ChEBI" id="CHEBI:15378"/>
        <dbReference type="ChEBI" id="CHEBI:43474"/>
        <dbReference type="ChEBI" id="CHEBI:58405"/>
        <dbReference type="ChEBI" id="CHEBI:60392"/>
        <dbReference type="EC" id="3.6.1.27"/>
    </reaction>
</comment>
<feature type="transmembrane region" description="Helical" evidence="12">
    <location>
        <begin position="104"/>
        <end position="121"/>
    </location>
</feature>
<dbReference type="GO" id="GO:0005886">
    <property type="term" value="C:plasma membrane"/>
    <property type="evidence" value="ECO:0007669"/>
    <property type="project" value="UniProtKB-SubCell"/>
</dbReference>
<feature type="transmembrane region" description="Helical" evidence="12">
    <location>
        <begin position="73"/>
        <end position="92"/>
    </location>
</feature>
<keyword evidence="9 12" id="KW-0472">Membrane</keyword>
<proteinExistence type="inferred from homology"/>
<evidence type="ECO:0000256" key="1">
    <source>
        <dbReference type="ARBA" id="ARBA00004651"/>
    </source>
</evidence>
<dbReference type="AlphaFoldDB" id="A0A382GK69"/>
<dbReference type="Pfam" id="PF02673">
    <property type="entry name" value="BacA"/>
    <property type="match status" value="1"/>
</dbReference>
<feature type="transmembrane region" description="Helical" evidence="12">
    <location>
        <begin position="42"/>
        <end position="61"/>
    </location>
</feature>
<dbReference type="PANTHER" id="PTHR30622:SF4">
    <property type="entry name" value="UNDECAPRENYL-DIPHOSPHATASE"/>
    <property type="match status" value="1"/>
</dbReference>
<accession>A0A382GK69</accession>
<evidence type="ECO:0000256" key="6">
    <source>
        <dbReference type="ARBA" id="ARBA00022692"/>
    </source>
</evidence>
<evidence type="ECO:0000256" key="7">
    <source>
        <dbReference type="ARBA" id="ARBA00022801"/>
    </source>
</evidence>
<dbReference type="EMBL" id="UINC01055918">
    <property type="protein sequence ID" value="SVB75349.1"/>
    <property type="molecule type" value="Genomic_DNA"/>
</dbReference>
<evidence type="ECO:0000256" key="12">
    <source>
        <dbReference type="SAM" id="Phobius"/>
    </source>
</evidence>
<gene>
    <name evidence="13" type="ORF">METZ01_LOCUS228203</name>
</gene>
<keyword evidence="8 12" id="KW-1133">Transmembrane helix</keyword>
<evidence type="ECO:0000256" key="3">
    <source>
        <dbReference type="ARBA" id="ARBA00012374"/>
    </source>
</evidence>
<evidence type="ECO:0000256" key="10">
    <source>
        <dbReference type="ARBA" id="ARBA00032707"/>
    </source>
</evidence>
<sequence>MISKYIEASILAFVQGFSEFIPVSSSAHLIIVSKLYKFHIGSLQLDMSLHLGSLFAIIFYFRDDLLNITKNKSLAILLILGSVPLIIIGYIFYTTGLIDYLRNLKIVAWTTLLFGILLFFADRSQIKNKIDTSLN</sequence>
<evidence type="ECO:0000256" key="4">
    <source>
        <dbReference type="ARBA" id="ARBA00021581"/>
    </source>
</evidence>
<comment type="subcellular location">
    <subcellularLocation>
        <location evidence="1">Cell membrane</location>
        <topology evidence="1">Multi-pass membrane protein</topology>
    </subcellularLocation>
</comment>
<reference evidence="13" key="1">
    <citation type="submission" date="2018-05" db="EMBL/GenBank/DDBJ databases">
        <authorList>
            <person name="Lanie J.A."/>
            <person name="Ng W.-L."/>
            <person name="Kazmierczak K.M."/>
            <person name="Andrzejewski T.M."/>
            <person name="Davidsen T.M."/>
            <person name="Wayne K.J."/>
            <person name="Tettelin H."/>
            <person name="Glass J.I."/>
            <person name="Rusch D."/>
            <person name="Podicherti R."/>
            <person name="Tsui H.-C.T."/>
            <person name="Winkler M.E."/>
        </authorList>
    </citation>
    <scope>NUCLEOTIDE SEQUENCE</scope>
</reference>
<evidence type="ECO:0000256" key="11">
    <source>
        <dbReference type="ARBA" id="ARBA00047594"/>
    </source>
</evidence>
<dbReference type="GO" id="GO:0050380">
    <property type="term" value="F:undecaprenyl-diphosphatase activity"/>
    <property type="evidence" value="ECO:0007669"/>
    <property type="project" value="UniProtKB-EC"/>
</dbReference>
<keyword evidence="6 12" id="KW-0812">Transmembrane</keyword>
<dbReference type="InterPro" id="IPR003824">
    <property type="entry name" value="UppP"/>
</dbReference>
<name>A0A382GK69_9ZZZZ</name>
<evidence type="ECO:0000256" key="8">
    <source>
        <dbReference type="ARBA" id="ARBA00022989"/>
    </source>
</evidence>
<dbReference type="PANTHER" id="PTHR30622">
    <property type="entry name" value="UNDECAPRENYL-DIPHOSPHATASE"/>
    <property type="match status" value="1"/>
</dbReference>
<keyword evidence="7" id="KW-0378">Hydrolase</keyword>
<evidence type="ECO:0000256" key="5">
    <source>
        <dbReference type="ARBA" id="ARBA00022475"/>
    </source>
</evidence>
<evidence type="ECO:0000313" key="13">
    <source>
        <dbReference type="EMBL" id="SVB75349.1"/>
    </source>
</evidence>
<comment type="similarity">
    <text evidence="2">Belongs to the UppP family.</text>
</comment>